<proteinExistence type="predicted"/>
<protein>
    <submittedName>
        <fullName evidence="1">Uncharacterized protein</fullName>
    </submittedName>
</protein>
<accession>A0A0G1PWU8</accession>
<sequence length="59" mass="6706">MSGKKNRPPAGYFDAQEIQDEIFRKMPADRKIKLASELTMFCLKLNHLNGNYKSGKTSS</sequence>
<organism evidence="1 2">
    <name type="scientific">Candidatus Azambacteria bacterium GW2011_GWF2_46_32</name>
    <dbReference type="NCBI Taxonomy" id="1618628"/>
    <lineage>
        <taxon>Bacteria</taxon>
        <taxon>Candidatus Azamiibacteriota</taxon>
    </lineage>
</organism>
<name>A0A0G1PWU8_9BACT</name>
<dbReference type="AlphaFoldDB" id="A0A0G1PWU8"/>
<dbReference type="Proteomes" id="UP000034856">
    <property type="component" value="Unassembled WGS sequence"/>
</dbReference>
<dbReference type="EMBL" id="LCMM01000025">
    <property type="protein sequence ID" value="KKU37301.1"/>
    <property type="molecule type" value="Genomic_DNA"/>
</dbReference>
<comment type="caution">
    <text evidence="1">The sequence shown here is derived from an EMBL/GenBank/DDBJ whole genome shotgun (WGS) entry which is preliminary data.</text>
</comment>
<gene>
    <name evidence="1" type="ORF">UX51_C0025G0004</name>
</gene>
<reference evidence="1 2" key="1">
    <citation type="journal article" date="2015" name="Nature">
        <title>rRNA introns, odd ribosomes, and small enigmatic genomes across a large radiation of phyla.</title>
        <authorList>
            <person name="Brown C.T."/>
            <person name="Hug L.A."/>
            <person name="Thomas B.C."/>
            <person name="Sharon I."/>
            <person name="Castelle C.J."/>
            <person name="Singh A."/>
            <person name="Wilkins M.J."/>
            <person name="Williams K.H."/>
            <person name="Banfield J.F."/>
        </authorList>
    </citation>
    <scope>NUCLEOTIDE SEQUENCE [LARGE SCALE GENOMIC DNA]</scope>
</reference>
<evidence type="ECO:0000313" key="2">
    <source>
        <dbReference type="Proteomes" id="UP000034856"/>
    </source>
</evidence>
<evidence type="ECO:0000313" key="1">
    <source>
        <dbReference type="EMBL" id="KKU37301.1"/>
    </source>
</evidence>